<reference evidence="3 4" key="1">
    <citation type="submission" date="2016-11" db="EMBL/GenBank/DDBJ databases">
        <authorList>
            <person name="Jaros S."/>
            <person name="Januszkiewicz K."/>
            <person name="Wedrychowicz H."/>
        </authorList>
    </citation>
    <scope>NUCLEOTIDE SEQUENCE [LARGE SCALE GENOMIC DNA]</scope>
    <source>
        <strain evidence="3 4">DSM 29589</strain>
    </source>
</reference>
<keyword evidence="1" id="KW-0472">Membrane</keyword>
<keyword evidence="1" id="KW-0812">Transmembrane</keyword>
<proteinExistence type="predicted"/>
<sequence>MSSNHYPPLMPDRFDAMMAGPGKIWGLANIAAILGVSVDKARRLARRTDCPIYRPDGGSYFAFRSELHEWLRRK</sequence>
<feature type="transmembrane region" description="Helical" evidence="1">
    <location>
        <begin position="20"/>
        <end position="38"/>
    </location>
</feature>
<dbReference type="OrthoDB" id="7774611at2"/>
<gene>
    <name evidence="3" type="ORF">SAMN05444398_103287</name>
</gene>
<keyword evidence="1" id="KW-1133">Transmembrane helix</keyword>
<evidence type="ECO:0000313" key="4">
    <source>
        <dbReference type="Proteomes" id="UP000183974"/>
    </source>
</evidence>
<dbReference type="Pfam" id="PF12728">
    <property type="entry name" value="HTH_17"/>
    <property type="match status" value="1"/>
</dbReference>
<name>A0A1M7BKW5_9RHOB</name>
<dbReference type="RefSeq" id="WP_073034321.1">
    <property type="nucleotide sequence ID" value="NZ_BMLR01000003.1"/>
</dbReference>
<organism evidence="3 4">
    <name type="scientific">Roseovarius pacificus</name>
    <dbReference type="NCBI Taxonomy" id="337701"/>
    <lineage>
        <taxon>Bacteria</taxon>
        <taxon>Pseudomonadati</taxon>
        <taxon>Pseudomonadota</taxon>
        <taxon>Alphaproteobacteria</taxon>
        <taxon>Rhodobacterales</taxon>
        <taxon>Roseobacteraceae</taxon>
        <taxon>Roseovarius</taxon>
    </lineage>
</organism>
<dbReference type="InterPro" id="IPR041657">
    <property type="entry name" value="HTH_17"/>
</dbReference>
<dbReference type="AlphaFoldDB" id="A0A1M7BKW5"/>
<dbReference type="Proteomes" id="UP000183974">
    <property type="component" value="Unassembled WGS sequence"/>
</dbReference>
<evidence type="ECO:0000259" key="2">
    <source>
        <dbReference type="Pfam" id="PF12728"/>
    </source>
</evidence>
<evidence type="ECO:0000313" key="3">
    <source>
        <dbReference type="EMBL" id="SHL55567.1"/>
    </source>
</evidence>
<dbReference type="EMBL" id="FRBR01000003">
    <property type="protein sequence ID" value="SHL55567.1"/>
    <property type="molecule type" value="Genomic_DNA"/>
</dbReference>
<keyword evidence="4" id="KW-1185">Reference proteome</keyword>
<evidence type="ECO:0000256" key="1">
    <source>
        <dbReference type="SAM" id="Phobius"/>
    </source>
</evidence>
<protein>
    <submittedName>
        <fullName evidence="3">Helix-turn-helix domain-containing protein</fullName>
    </submittedName>
</protein>
<dbReference type="STRING" id="337701.SAMN05444398_103287"/>
<feature type="domain" description="Helix-turn-helix" evidence="2">
    <location>
        <begin position="30"/>
        <end position="73"/>
    </location>
</feature>
<accession>A0A1M7BKW5</accession>